<dbReference type="CDD" id="cd16144">
    <property type="entry name" value="ARS_like"/>
    <property type="match status" value="1"/>
</dbReference>
<dbReference type="Proteomes" id="UP000317171">
    <property type="component" value="Chromosome"/>
</dbReference>
<evidence type="ECO:0000256" key="7">
    <source>
        <dbReference type="SAM" id="MobiDB-lite"/>
    </source>
</evidence>
<feature type="chain" id="PRO_5021705025" evidence="8">
    <location>
        <begin position="25"/>
        <end position="656"/>
    </location>
</feature>
<protein>
    <submittedName>
        <fullName evidence="10">Arylsulfatase</fullName>
        <ecNumber evidence="10">3.1.6.1</ecNumber>
    </submittedName>
</protein>
<dbReference type="Gene3D" id="3.30.1120.10">
    <property type="match status" value="1"/>
</dbReference>
<dbReference type="SUPFAM" id="SSF53649">
    <property type="entry name" value="Alkaline phosphatase-like"/>
    <property type="match status" value="1"/>
</dbReference>
<feature type="signal peptide" evidence="8">
    <location>
        <begin position="1"/>
        <end position="24"/>
    </location>
</feature>
<feature type="domain" description="Sulfatase N-terminal" evidence="9">
    <location>
        <begin position="30"/>
        <end position="400"/>
    </location>
</feature>
<proteinExistence type="inferred from homology"/>
<comment type="similarity">
    <text evidence="2">Belongs to the sulfatase family.</text>
</comment>
<keyword evidence="11" id="KW-1185">Reference proteome</keyword>
<accession>A0A517RKY4</accession>
<evidence type="ECO:0000259" key="9">
    <source>
        <dbReference type="Pfam" id="PF00884"/>
    </source>
</evidence>
<evidence type="ECO:0000256" key="6">
    <source>
        <dbReference type="ARBA" id="ARBA00022837"/>
    </source>
</evidence>
<evidence type="ECO:0000256" key="4">
    <source>
        <dbReference type="ARBA" id="ARBA00022729"/>
    </source>
</evidence>
<keyword evidence="3" id="KW-0479">Metal-binding</keyword>
<dbReference type="EMBL" id="CP036269">
    <property type="protein sequence ID" value="QDT44492.1"/>
    <property type="molecule type" value="Genomic_DNA"/>
</dbReference>
<dbReference type="InterPro" id="IPR017850">
    <property type="entry name" value="Alkaline_phosphatase_core_sf"/>
</dbReference>
<evidence type="ECO:0000256" key="3">
    <source>
        <dbReference type="ARBA" id="ARBA00022723"/>
    </source>
</evidence>
<name>A0A517RKY4_9PLAN</name>
<gene>
    <name evidence="10" type="primary">atsA_39</name>
    <name evidence="10" type="ORF">Pan241w_46020</name>
</gene>
<evidence type="ECO:0000313" key="10">
    <source>
        <dbReference type="EMBL" id="QDT44492.1"/>
    </source>
</evidence>
<dbReference type="Pfam" id="PF00884">
    <property type="entry name" value="Sulfatase"/>
    <property type="match status" value="1"/>
</dbReference>
<evidence type="ECO:0000256" key="1">
    <source>
        <dbReference type="ARBA" id="ARBA00001913"/>
    </source>
</evidence>
<dbReference type="PANTHER" id="PTHR42693:SF42">
    <property type="entry name" value="ARYLSULFATASE G"/>
    <property type="match status" value="1"/>
</dbReference>
<dbReference type="RefSeq" id="WP_145219997.1">
    <property type="nucleotide sequence ID" value="NZ_CP036269.1"/>
</dbReference>
<comment type="cofactor">
    <cofactor evidence="1">
        <name>Ca(2+)</name>
        <dbReference type="ChEBI" id="CHEBI:29108"/>
    </cofactor>
</comment>
<dbReference type="GO" id="GO:0004065">
    <property type="term" value="F:arylsulfatase activity"/>
    <property type="evidence" value="ECO:0007669"/>
    <property type="project" value="UniProtKB-EC"/>
</dbReference>
<reference evidence="10 11" key="1">
    <citation type="submission" date="2019-02" db="EMBL/GenBank/DDBJ databases">
        <title>Deep-cultivation of Planctomycetes and their phenomic and genomic characterization uncovers novel biology.</title>
        <authorList>
            <person name="Wiegand S."/>
            <person name="Jogler M."/>
            <person name="Boedeker C."/>
            <person name="Pinto D."/>
            <person name="Vollmers J."/>
            <person name="Rivas-Marin E."/>
            <person name="Kohn T."/>
            <person name="Peeters S.H."/>
            <person name="Heuer A."/>
            <person name="Rast P."/>
            <person name="Oberbeckmann S."/>
            <person name="Bunk B."/>
            <person name="Jeske O."/>
            <person name="Meyerdierks A."/>
            <person name="Storesund J.E."/>
            <person name="Kallscheuer N."/>
            <person name="Luecker S."/>
            <person name="Lage O.M."/>
            <person name="Pohl T."/>
            <person name="Merkel B.J."/>
            <person name="Hornburger P."/>
            <person name="Mueller R.-W."/>
            <person name="Bruemmer F."/>
            <person name="Labrenz M."/>
            <person name="Spormann A.M."/>
            <person name="Op den Camp H."/>
            <person name="Overmann J."/>
            <person name="Amann R."/>
            <person name="Jetten M.S.M."/>
            <person name="Mascher T."/>
            <person name="Medema M.H."/>
            <person name="Devos D.P."/>
            <person name="Kaster A.-K."/>
            <person name="Ovreas L."/>
            <person name="Rohde M."/>
            <person name="Galperin M.Y."/>
            <person name="Jogler C."/>
        </authorList>
    </citation>
    <scope>NUCLEOTIDE SEQUENCE [LARGE SCALE GENOMIC DNA]</scope>
    <source>
        <strain evidence="10 11">Pan241w</strain>
    </source>
</reference>
<dbReference type="GO" id="GO:0046872">
    <property type="term" value="F:metal ion binding"/>
    <property type="evidence" value="ECO:0007669"/>
    <property type="project" value="UniProtKB-KW"/>
</dbReference>
<dbReference type="InterPro" id="IPR000917">
    <property type="entry name" value="Sulfatase_N"/>
</dbReference>
<dbReference type="EC" id="3.1.6.1" evidence="10"/>
<dbReference type="KEGG" id="gaz:Pan241w_46020"/>
<sequence precursor="true">MKSSLWKSLFCLVLFFSVLVPAFADAPAKPNVVLFLVDDMGWMDSSVYGSQYYETPNMERLAKQSMRFTNAYAVPLCSPTRASILSGQYSARHGITSATGHLPPQPGGPRYDTKKSPNKKYIYPESKRYLDPKLITLAEVLRDAGYRTGHFGKWHLGAMPQHWPDKQGFETIWHCAPDPGPPNYFSPYGVHADGQPTARHKVGNITDGPEGEHITDRLTDEALRFIENHHAEPFYLNFWHYSVHGPWQHKEQYTARYAKKKDPRGEQRNPVMASMLQNVDESLGRVLDKLDELNLTEKTLFIFYSDNGGNTHSWRADDPKLRNVTPRHPKYKTIQSYRKWAGPEAPTNNAPLREGKGRIYEGGQRVPLMVRWPKHIKAGSLSDTVVGPIDMYPTILDVVQVEKPDEQILDGVSFLPVLLQQGTLERNALFTWFPHLIPAVSVRAGDYKLIRRWEPHPDYPDLYELYNLKEDIGETTNLAAKMPDKVKELDALIEGFIKETGALAPKPNPDFNPRLKIPSRGPAFGLVPKMCKLTIVKGAARIEADGRTPFLGTAQVKLPGPLTLKLRLRSATGGFGKVQWKTAAQETFPRTGQTVEYSFKGGKQWQDVNLPLPVEGKPGIVRLYVPAGESPVEIQTIRFTGKGSGEKSWSFESAQP</sequence>
<organism evidence="10 11">
    <name type="scientific">Gimesia alba</name>
    <dbReference type="NCBI Taxonomy" id="2527973"/>
    <lineage>
        <taxon>Bacteria</taxon>
        <taxon>Pseudomonadati</taxon>
        <taxon>Planctomycetota</taxon>
        <taxon>Planctomycetia</taxon>
        <taxon>Planctomycetales</taxon>
        <taxon>Planctomycetaceae</taxon>
        <taxon>Gimesia</taxon>
    </lineage>
</organism>
<dbReference type="InterPro" id="IPR050738">
    <property type="entry name" value="Sulfatase"/>
</dbReference>
<evidence type="ECO:0000256" key="8">
    <source>
        <dbReference type="SAM" id="SignalP"/>
    </source>
</evidence>
<evidence type="ECO:0000256" key="2">
    <source>
        <dbReference type="ARBA" id="ARBA00008779"/>
    </source>
</evidence>
<evidence type="ECO:0000313" key="11">
    <source>
        <dbReference type="Proteomes" id="UP000317171"/>
    </source>
</evidence>
<keyword evidence="5 10" id="KW-0378">Hydrolase</keyword>
<keyword evidence="6" id="KW-0106">Calcium</keyword>
<dbReference type="Gene3D" id="3.40.720.10">
    <property type="entry name" value="Alkaline Phosphatase, subunit A"/>
    <property type="match status" value="1"/>
</dbReference>
<keyword evidence="4 8" id="KW-0732">Signal</keyword>
<feature type="region of interest" description="Disordered" evidence="7">
    <location>
        <begin position="96"/>
        <end position="117"/>
    </location>
</feature>
<dbReference type="OrthoDB" id="9783154at2"/>
<dbReference type="PANTHER" id="PTHR42693">
    <property type="entry name" value="ARYLSULFATASE FAMILY MEMBER"/>
    <property type="match status" value="1"/>
</dbReference>
<dbReference type="AlphaFoldDB" id="A0A517RKY4"/>
<evidence type="ECO:0000256" key="5">
    <source>
        <dbReference type="ARBA" id="ARBA00022801"/>
    </source>
</evidence>